<protein>
    <submittedName>
        <fullName evidence="3">GDP-mannose-dependent alpha-mannosyltransferase</fullName>
        <ecNumber evidence="3">2.4.1.-</ecNumber>
    </submittedName>
</protein>
<feature type="domain" description="Glycosyltransferase subfamily 4-like N-terminal" evidence="2">
    <location>
        <begin position="14"/>
        <end position="181"/>
    </location>
</feature>
<keyword evidence="3" id="KW-0328">Glycosyltransferase</keyword>
<evidence type="ECO:0000259" key="2">
    <source>
        <dbReference type="Pfam" id="PF13439"/>
    </source>
</evidence>
<gene>
    <name evidence="3" type="primary">mgtA_8</name>
    <name evidence="3" type="ORF">SDC9_79586</name>
</gene>
<comment type="caution">
    <text evidence="3">The sequence shown here is derived from an EMBL/GenBank/DDBJ whole genome shotgun (WGS) entry which is preliminary data.</text>
</comment>
<dbReference type="InterPro" id="IPR001296">
    <property type="entry name" value="Glyco_trans_1"/>
</dbReference>
<dbReference type="EMBL" id="VSSQ01006532">
    <property type="protein sequence ID" value="MPM33019.1"/>
    <property type="molecule type" value="Genomic_DNA"/>
</dbReference>
<evidence type="ECO:0000259" key="1">
    <source>
        <dbReference type="Pfam" id="PF00534"/>
    </source>
</evidence>
<sequence length="378" mass="41184">MRVGFVTECFLPSINGVTNSVLRALEHLRRRGHEALVIAPSDPRGVPESYAGFPVVTTASLYLPWYPDLRLSATSANSLHKLLADFAPDVVHLAAPVILGSKGVMAAAELGVPSVALYQTEVPRYAVQYGYPAAEPIFWRHLRKLHNMATINLAPSSYTRDQLIAHGFSRVDVWGRGVDTELFSPDKRDQALHDSWAPHGEVVVGFMGRLAPEKQVKDLRALTDLPGVRLVIIGDGPQRAELEADLPGAVFVGMKSGEELARCLASLDLFVHPGESETFCQAVQEAHASGLAAIAPRRGGPIDLIDPSHNGWLYPPGDLSAMRNQVADLVGDGFKRTIFGQTARKRVENRTWPRVCDQLLDYYCAAIDLGVRSPAKTG</sequence>
<proteinExistence type="predicted"/>
<dbReference type="GO" id="GO:0016758">
    <property type="term" value="F:hexosyltransferase activity"/>
    <property type="evidence" value="ECO:0007669"/>
    <property type="project" value="TreeGrafter"/>
</dbReference>
<dbReference type="SUPFAM" id="SSF53756">
    <property type="entry name" value="UDP-Glycosyltransferase/glycogen phosphorylase"/>
    <property type="match status" value="1"/>
</dbReference>
<name>A0A644YXI1_9ZZZZ</name>
<dbReference type="Gene3D" id="3.40.50.2000">
    <property type="entry name" value="Glycogen Phosphorylase B"/>
    <property type="match status" value="2"/>
</dbReference>
<dbReference type="InterPro" id="IPR050194">
    <property type="entry name" value="Glycosyltransferase_grp1"/>
</dbReference>
<evidence type="ECO:0000313" key="3">
    <source>
        <dbReference type="EMBL" id="MPM33019.1"/>
    </source>
</evidence>
<accession>A0A644YXI1</accession>
<dbReference type="PANTHER" id="PTHR45947">
    <property type="entry name" value="SULFOQUINOVOSYL TRANSFERASE SQD2"/>
    <property type="match status" value="1"/>
</dbReference>
<organism evidence="3">
    <name type="scientific">bioreactor metagenome</name>
    <dbReference type="NCBI Taxonomy" id="1076179"/>
    <lineage>
        <taxon>unclassified sequences</taxon>
        <taxon>metagenomes</taxon>
        <taxon>ecological metagenomes</taxon>
    </lineage>
</organism>
<dbReference type="Pfam" id="PF00534">
    <property type="entry name" value="Glycos_transf_1"/>
    <property type="match status" value="1"/>
</dbReference>
<keyword evidence="3" id="KW-0808">Transferase</keyword>
<dbReference type="AlphaFoldDB" id="A0A644YXI1"/>
<dbReference type="CDD" id="cd03814">
    <property type="entry name" value="GT4-like"/>
    <property type="match status" value="1"/>
</dbReference>
<dbReference type="InterPro" id="IPR028098">
    <property type="entry name" value="Glyco_trans_4-like_N"/>
</dbReference>
<dbReference type="EC" id="2.4.1.-" evidence="3"/>
<dbReference type="PANTHER" id="PTHR45947:SF3">
    <property type="entry name" value="SULFOQUINOVOSYL TRANSFERASE SQD2"/>
    <property type="match status" value="1"/>
</dbReference>
<feature type="domain" description="Glycosyl transferase family 1" evidence="1">
    <location>
        <begin position="198"/>
        <end position="346"/>
    </location>
</feature>
<dbReference type="Pfam" id="PF13439">
    <property type="entry name" value="Glyco_transf_4"/>
    <property type="match status" value="1"/>
</dbReference>
<reference evidence="3" key="1">
    <citation type="submission" date="2019-08" db="EMBL/GenBank/DDBJ databases">
        <authorList>
            <person name="Kucharzyk K."/>
            <person name="Murdoch R.W."/>
            <person name="Higgins S."/>
            <person name="Loffler F."/>
        </authorList>
    </citation>
    <scope>NUCLEOTIDE SEQUENCE</scope>
</reference>